<keyword evidence="1" id="KW-0175">Coiled coil</keyword>
<proteinExistence type="predicted"/>
<feature type="coiled-coil region" evidence="1">
    <location>
        <begin position="48"/>
        <end position="88"/>
    </location>
</feature>
<protein>
    <submittedName>
        <fullName evidence="2">Uncharacterized protein</fullName>
    </submittedName>
</protein>
<dbReference type="Proteomes" id="UP000626109">
    <property type="component" value="Unassembled WGS sequence"/>
</dbReference>
<feature type="non-terminal residue" evidence="2">
    <location>
        <position position="107"/>
    </location>
</feature>
<comment type="caution">
    <text evidence="2">The sequence shown here is derived from an EMBL/GenBank/DDBJ whole genome shotgun (WGS) entry which is preliminary data.</text>
</comment>
<dbReference type="EMBL" id="CAJNNW010021555">
    <property type="protein sequence ID" value="CAE8668151.1"/>
    <property type="molecule type" value="Genomic_DNA"/>
</dbReference>
<gene>
    <name evidence="2" type="ORF">PGLA2088_LOCUS16832</name>
</gene>
<organism evidence="2 3">
    <name type="scientific">Polarella glacialis</name>
    <name type="common">Dinoflagellate</name>
    <dbReference type="NCBI Taxonomy" id="89957"/>
    <lineage>
        <taxon>Eukaryota</taxon>
        <taxon>Sar</taxon>
        <taxon>Alveolata</taxon>
        <taxon>Dinophyceae</taxon>
        <taxon>Suessiales</taxon>
        <taxon>Suessiaceae</taxon>
        <taxon>Polarella</taxon>
    </lineage>
</organism>
<dbReference type="AlphaFoldDB" id="A0A813J6S8"/>
<reference evidence="2" key="1">
    <citation type="submission" date="2021-02" db="EMBL/GenBank/DDBJ databases">
        <authorList>
            <person name="Dougan E. K."/>
            <person name="Rhodes N."/>
            <person name="Thang M."/>
            <person name="Chan C."/>
        </authorList>
    </citation>
    <scope>NUCLEOTIDE SEQUENCE</scope>
</reference>
<evidence type="ECO:0000313" key="3">
    <source>
        <dbReference type="Proteomes" id="UP000626109"/>
    </source>
</evidence>
<feature type="non-terminal residue" evidence="2">
    <location>
        <position position="1"/>
    </location>
</feature>
<evidence type="ECO:0000313" key="2">
    <source>
        <dbReference type="EMBL" id="CAE8668151.1"/>
    </source>
</evidence>
<accession>A0A813J6S8</accession>
<sequence length="107" mass="10887">SILGQAGVLEPMAPPGAIAASGSVVKTTLAGLRKQKTAALSSLAYNATKEATDAADAAERALKTAEELEAVRVAMAELNEELQVVLKELATSLLSAQWDGIDGAGIP</sequence>
<name>A0A813J6S8_POLGL</name>
<evidence type="ECO:0000256" key="1">
    <source>
        <dbReference type="SAM" id="Coils"/>
    </source>
</evidence>